<dbReference type="SUPFAM" id="SSF54211">
    <property type="entry name" value="Ribosomal protein S5 domain 2-like"/>
    <property type="match status" value="1"/>
</dbReference>
<dbReference type="GO" id="GO:0005524">
    <property type="term" value="F:ATP binding"/>
    <property type="evidence" value="ECO:0007669"/>
    <property type="project" value="UniProtKB-KW"/>
</dbReference>
<keyword evidence="8" id="KW-0443">Lipid metabolism</keyword>
<dbReference type="PRINTS" id="PR00959">
    <property type="entry name" value="MEVGALKINASE"/>
</dbReference>
<dbReference type="InterPro" id="IPR006204">
    <property type="entry name" value="GHMP_kinase_N_dom"/>
</dbReference>
<dbReference type="UniPathway" id="UPA00057">
    <property type="reaction ID" value="UER00099"/>
</dbReference>
<dbReference type="GO" id="GO:0019287">
    <property type="term" value="P:isopentenyl diphosphate biosynthetic process, mevalonate pathway"/>
    <property type="evidence" value="ECO:0007669"/>
    <property type="project" value="UniProtKB-UniPathway"/>
</dbReference>
<evidence type="ECO:0000313" key="12">
    <source>
        <dbReference type="EMBL" id="AID21783.1"/>
    </source>
</evidence>
<dbReference type="Gene3D" id="3.30.230.10">
    <property type="match status" value="1"/>
</dbReference>
<dbReference type="InterPro" id="IPR014721">
    <property type="entry name" value="Ribsml_uS5_D2-typ_fold_subgr"/>
</dbReference>
<keyword evidence="7" id="KW-0460">Magnesium</keyword>
<evidence type="ECO:0000256" key="6">
    <source>
        <dbReference type="ARBA" id="ARBA00022840"/>
    </source>
</evidence>
<evidence type="ECO:0000259" key="11">
    <source>
        <dbReference type="Pfam" id="PF08544"/>
    </source>
</evidence>
<comment type="pathway">
    <text evidence="9">Isoprenoid biosynthesis; isopentenyl diphosphate biosynthesis via mevalonate pathway; isopentenyl diphosphate from (R)-mevalonate: step 1/3.</text>
</comment>
<reference evidence="12" key="1">
    <citation type="journal article" date="2014" name="PLoS ONE">
        <title>Genome-based discovery of a novel membrane-bound 1,6-dihydroxyphenazine prenyltransferase from a marine actinomycete.</title>
        <authorList>
            <person name="Zeyhle P."/>
            <person name="Bauer J.S."/>
            <person name="Kalinowski J."/>
            <person name="Shin-Ya K."/>
            <person name="Gross H."/>
            <person name="Heide L."/>
        </authorList>
    </citation>
    <scope>NUCLEOTIDE SEQUENCE</scope>
    <source>
        <strain evidence="12">SpC080624SC-11</strain>
    </source>
</reference>
<organism evidence="12">
    <name type="scientific">Streptomyces sp. SpC080624SC-11</name>
    <dbReference type="NCBI Taxonomy" id="663935"/>
    <lineage>
        <taxon>Bacteria</taxon>
        <taxon>Bacillati</taxon>
        <taxon>Actinomycetota</taxon>
        <taxon>Actinomycetes</taxon>
        <taxon>Kitasatosporales</taxon>
        <taxon>Streptomycetaceae</taxon>
        <taxon>Streptomyces</taxon>
    </lineage>
</organism>
<dbReference type="Pfam" id="PF00288">
    <property type="entry name" value="GHMP_kinases_N"/>
    <property type="match status" value="1"/>
</dbReference>
<keyword evidence="6" id="KW-0067">ATP-binding</keyword>
<evidence type="ECO:0000256" key="9">
    <source>
        <dbReference type="ARBA" id="ARBA00029438"/>
    </source>
</evidence>
<dbReference type="InterPro" id="IPR020568">
    <property type="entry name" value="Ribosomal_Su5_D2-typ_SF"/>
</dbReference>
<name>A0A068CMG8_9ACTN</name>
<keyword evidence="2" id="KW-0444">Lipid biosynthesis</keyword>
<dbReference type="Pfam" id="PF08544">
    <property type="entry name" value="GHMP_kinases_C"/>
    <property type="match status" value="1"/>
</dbReference>
<keyword evidence="4" id="KW-0547">Nucleotide-binding</keyword>
<dbReference type="EMBL" id="KF808339">
    <property type="protein sequence ID" value="AID21783.1"/>
    <property type="molecule type" value="Genomic_DNA"/>
</dbReference>
<evidence type="ECO:0000256" key="8">
    <source>
        <dbReference type="ARBA" id="ARBA00023098"/>
    </source>
</evidence>
<gene>
    <name evidence="12" type="primary">mpz13</name>
</gene>
<keyword evidence="5 12" id="KW-0418">Kinase</keyword>
<dbReference type="GO" id="GO:0005829">
    <property type="term" value="C:cytosol"/>
    <property type="evidence" value="ECO:0007669"/>
    <property type="project" value="TreeGrafter"/>
</dbReference>
<dbReference type="AlphaFoldDB" id="A0A068CMG8"/>
<feature type="domain" description="GHMP kinase N-terminal" evidence="10">
    <location>
        <begin position="94"/>
        <end position="182"/>
    </location>
</feature>
<accession>A0A068CMG8</accession>
<evidence type="ECO:0000259" key="10">
    <source>
        <dbReference type="Pfam" id="PF00288"/>
    </source>
</evidence>
<dbReference type="GO" id="GO:0004496">
    <property type="term" value="F:mevalonate kinase activity"/>
    <property type="evidence" value="ECO:0007669"/>
    <property type="project" value="InterPro"/>
</dbReference>
<proteinExistence type="predicted"/>
<protein>
    <submittedName>
        <fullName evidence="12">Putative phosphomevalonate kinase</fullName>
    </submittedName>
</protein>
<evidence type="ECO:0000256" key="7">
    <source>
        <dbReference type="ARBA" id="ARBA00022842"/>
    </source>
</evidence>
<evidence type="ECO:0000256" key="3">
    <source>
        <dbReference type="ARBA" id="ARBA00022679"/>
    </source>
</evidence>
<dbReference type="PANTHER" id="PTHR43290:SF2">
    <property type="entry name" value="MEVALONATE KINASE"/>
    <property type="match status" value="1"/>
</dbReference>
<dbReference type="PANTHER" id="PTHR43290">
    <property type="entry name" value="MEVALONATE KINASE"/>
    <property type="match status" value="1"/>
</dbReference>
<dbReference type="InterPro" id="IPR013750">
    <property type="entry name" value="GHMP_kinase_C_dom"/>
</dbReference>
<evidence type="ECO:0000256" key="1">
    <source>
        <dbReference type="ARBA" id="ARBA00022490"/>
    </source>
</evidence>
<dbReference type="InterPro" id="IPR006205">
    <property type="entry name" value="Mev_gal_kin"/>
</dbReference>
<dbReference type="InterPro" id="IPR036554">
    <property type="entry name" value="GHMP_kinase_C_sf"/>
</dbReference>
<dbReference type="InterPro" id="IPR005917">
    <property type="entry name" value="Pmev_kinase_bact"/>
</dbReference>
<feature type="domain" description="GHMP kinase C-terminal" evidence="11">
    <location>
        <begin position="271"/>
        <end position="352"/>
    </location>
</feature>
<dbReference type="NCBIfam" id="TIGR01220">
    <property type="entry name" value="Pmev_kin_Gr_pos"/>
    <property type="match status" value="1"/>
</dbReference>
<evidence type="ECO:0000256" key="2">
    <source>
        <dbReference type="ARBA" id="ARBA00022516"/>
    </source>
</evidence>
<dbReference type="Gene3D" id="3.30.70.890">
    <property type="entry name" value="GHMP kinase, C-terminal domain"/>
    <property type="match status" value="1"/>
</dbReference>
<dbReference type="SUPFAM" id="SSF55060">
    <property type="entry name" value="GHMP Kinase, C-terminal domain"/>
    <property type="match status" value="1"/>
</dbReference>
<keyword evidence="3" id="KW-0808">Transferase</keyword>
<sequence length="379" mass="40114">MSAEGTVSRQAPGKLFVSGEYAVIEPGTPAIVMAVDRYVRVTVSEPAGADIVIVSDLLDGEARFRLKAGGGLVWCGLGDGERARSGLACVLSVIEVMHTQLAERGWSVSGAHLSISSELHDRGTKFGLGSSGAVTVATVAALAAYHGLDLSPEARFRLALIATARLNTRSSCADLAASTWGGWIAYRAPDRAAVLATAARKGIDEAVRAEWPGFEVRRLPPPARLGMEIGWTGTPVSTDSLVSRLGRRHWQGSTAHKRFMARMTDCVHTSITALEKGDRETLLHGIRRSRRALAELDEAVGLGIFTPKLTALCEAAEVLGGAAKPSGAGGGDCGIALMPAEADARIGKLRTRWATAGVRHLPLRPAEISTSERNVRNDR</sequence>
<keyword evidence="1" id="KW-0963">Cytoplasm</keyword>
<evidence type="ECO:0000256" key="4">
    <source>
        <dbReference type="ARBA" id="ARBA00022741"/>
    </source>
</evidence>
<evidence type="ECO:0000256" key="5">
    <source>
        <dbReference type="ARBA" id="ARBA00022777"/>
    </source>
</evidence>